<feature type="region of interest" description="Disordered" evidence="1">
    <location>
        <begin position="251"/>
        <end position="380"/>
    </location>
</feature>
<organism evidence="3 4">
    <name type="scientific">Penicillium citrinum</name>
    <dbReference type="NCBI Taxonomy" id="5077"/>
    <lineage>
        <taxon>Eukaryota</taxon>
        <taxon>Fungi</taxon>
        <taxon>Dikarya</taxon>
        <taxon>Ascomycota</taxon>
        <taxon>Pezizomycotina</taxon>
        <taxon>Eurotiomycetes</taxon>
        <taxon>Eurotiomycetidae</taxon>
        <taxon>Eurotiales</taxon>
        <taxon>Aspergillaceae</taxon>
        <taxon>Penicillium</taxon>
    </lineage>
</organism>
<feature type="compositionally biased region" description="Polar residues" evidence="1">
    <location>
        <begin position="70"/>
        <end position="79"/>
    </location>
</feature>
<dbReference type="SUPFAM" id="SSF47459">
    <property type="entry name" value="HLH, helix-loop-helix DNA-binding domain"/>
    <property type="match status" value="1"/>
</dbReference>
<dbReference type="InterPro" id="IPR036638">
    <property type="entry name" value="HLH_DNA-bd_sf"/>
</dbReference>
<dbReference type="EMBL" id="JAPQKT010000008">
    <property type="protein sequence ID" value="KAJ5222765.1"/>
    <property type="molecule type" value="Genomic_DNA"/>
</dbReference>
<reference evidence="3" key="1">
    <citation type="submission" date="2022-11" db="EMBL/GenBank/DDBJ databases">
        <authorList>
            <person name="Petersen C."/>
        </authorList>
    </citation>
    <scope>NUCLEOTIDE SEQUENCE</scope>
    <source>
        <strain evidence="3">IBT 23319</strain>
    </source>
</reference>
<dbReference type="RefSeq" id="XP_056497688.1">
    <property type="nucleotide sequence ID" value="XM_056647923.1"/>
</dbReference>
<feature type="region of interest" description="Disordered" evidence="1">
    <location>
        <begin position="67"/>
        <end position="140"/>
    </location>
</feature>
<dbReference type="Proteomes" id="UP001147733">
    <property type="component" value="Unassembled WGS sequence"/>
</dbReference>
<feature type="compositionally biased region" description="Polar residues" evidence="1">
    <location>
        <begin position="287"/>
        <end position="342"/>
    </location>
</feature>
<dbReference type="SMART" id="SM00353">
    <property type="entry name" value="HLH"/>
    <property type="match status" value="1"/>
</dbReference>
<name>A0A9W9NMS4_PENCI</name>
<dbReference type="GeneID" id="81387090"/>
<gene>
    <name evidence="3" type="ORF">N7469_009005</name>
</gene>
<feature type="compositionally biased region" description="Low complexity" evidence="1">
    <location>
        <begin position="661"/>
        <end position="690"/>
    </location>
</feature>
<accession>A0A9W9NMS4</accession>
<evidence type="ECO:0000313" key="3">
    <source>
        <dbReference type="EMBL" id="KAJ5222765.1"/>
    </source>
</evidence>
<dbReference type="PROSITE" id="PS50888">
    <property type="entry name" value="BHLH"/>
    <property type="match status" value="1"/>
</dbReference>
<reference evidence="3" key="2">
    <citation type="journal article" date="2023" name="IMA Fungus">
        <title>Comparative genomic study of the Penicillium genus elucidates a diverse pangenome and 15 lateral gene transfer events.</title>
        <authorList>
            <person name="Petersen C."/>
            <person name="Sorensen T."/>
            <person name="Nielsen M.R."/>
            <person name="Sondergaard T.E."/>
            <person name="Sorensen J.L."/>
            <person name="Fitzpatrick D.A."/>
            <person name="Frisvad J.C."/>
            <person name="Nielsen K.L."/>
        </authorList>
    </citation>
    <scope>NUCLEOTIDE SEQUENCE</scope>
    <source>
        <strain evidence="3">IBT 23319</strain>
    </source>
</reference>
<feature type="region of interest" description="Disordered" evidence="1">
    <location>
        <begin position="661"/>
        <end position="702"/>
    </location>
</feature>
<evidence type="ECO:0000259" key="2">
    <source>
        <dbReference type="PROSITE" id="PS50888"/>
    </source>
</evidence>
<dbReference type="Pfam" id="PF00010">
    <property type="entry name" value="HLH"/>
    <property type="match status" value="1"/>
</dbReference>
<dbReference type="Gene3D" id="4.10.280.10">
    <property type="entry name" value="Helix-loop-helix DNA-binding domain"/>
    <property type="match status" value="1"/>
</dbReference>
<keyword evidence="4" id="KW-1185">Reference proteome</keyword>
<sequence>MEQQPTMSWSEQLQENPLIAPGEDEFSNFLEFNMHFSDLEGHGPAQTQSQLQQQHALVPPTAIATTTAPEMSSDSQAHSFPSMEGLGMDFNPHGSFSQAQSQPQSHAHSGSIPYSTPSMTPGFCAQDTSQPSTSHSFMQGQQMIPPTPNSMELHGNAARYSHRDEHSEMYDRYSRINEEQALYTPLVSPAMTPLENQFRLPEYTIPGEYFTPLTSPALEAQNHSSSNNTYSYHARQVSDVGFVPTSAEVNFLPGASAPPSPGIIRKTNRRRGSTAATSRLPGRNKVKQSPSIRPQTQRGKGKPTPNSEEFYNSLTQELNKPQNNDVRSLQVSSTEGSGQDSVSPEPLSEPLMPPPALPAPRKSPVIAAHPSQPQSPGTAATPATLMRIQRSQHAIDYSGQFGEAQLEAHDEIMEDISLPEAAAPAIQPRPKVNRIETSIRTSAPSPAISANLTPSLEPRSAATDRTPGSVAISPRTMAMPSPSGPLPKRSDPSKSSISSRKRPSVSSTHASPQLRPKISPSIQPMMRGSDSMAQDAIYLASKSNYQHILDGTLPSGVSYPETLAENLSSKRTNHKLAEQGRRNRINSALKEIEGLIPPEFVQAKQAKEAALSGVKPSDKEKEKPANQAISKASAVEMAIDYIKALKMTLEQTTTKLAAAEAKLAGPSDTSAPTAAATTTTTSATTAEPSTNGTSPDETKGSS</sequence>
<feature type="region of interest" description="Disordered" evidence="1">
    <location>
        <begin position="437"/>
        <end position="529"/>
    </location>
</feature>
<evidence type="ECO:0000313" key="4">
    <source>
        <dbReference type="Proteomes" id="UP001147733"/>
    </source>
</evidence>
<protein>
    <recommendedName>
        <fullName evidence="2">BHLH domain-containing protein</fullName>
    </recommendedName>
</protein>
<proteinExistence type="predicted"/>
<feature type="compositionally biased region" description="Polar residues" evidence="1">
    <location>
        <begin position="126"/>
        <end position="140"/>
    </location>
</feature>
<evidence type="ECO:0000256" key="1">
    <source>
        <dbReference type="SAM" id="MobiDB-lite"/>
    </source>
</evidence>
<dbReference type="InterPro" id="IPR011598">
    <property type="entry name" value="bHLH_dom"/>
</dbReference>
<dbReference type="CDD" id="cd11392">
    <property type="entry name" value="bHLH_ScPHO4_like"/>
    <property type="match status" value="1"/>
</dbReference>
<comment type="caution">
    <text evidence="3">The sequence shown here is derived from an EMBL/GenBank/DDBJ whole genome shotgun (WGS) entry which is preliminary data.</text>
</comment>
<dbReference type="GO" id="GO:0046983">
    <property type="term" value="F:protein dimerization activity"/>
    <property type="evidence" value="ECO:0007669"/>
    <property type="project" value="InterPro"/>
</dbReference>
<feature type="compositionally biased region" description="Low complexity" evidence="1">
    <location>
        <begin position="94"/>
        <end position="111"/>
    </location>
</feature>
<feature type="domain" description="BHLH" evidence="2">
    <location>
        <begin position="569"/>
        <end position="645"/>
    </location>
</feature>
<dbReference type="OrthoDB" id="5344169at2759"/>
<feature type="compositionally biased region" description="Polar residues" evidence="1">
    <location>
        <begin position="437"/>
        <end position="454"/>
    </location>
</feature>
<dbReference type="AlphaFoldDB" id="A0A9W9NMS4"/>